<keyword evidence="3" id="KW-1185">Reference proteome</keyword>
<dbReference type="Gramene" id="TKW25065">
    <property type="protein sequence ID" value="TKW25065"/>
    <property type="gene ID" value="SEVIR_3G092000v2"/>
</dbReference>
<reference evidence="2" key="1">
    <citation type="submission" date="2019-03" db="EMBL/GenBank/DDBJ databases">
        <title>WGS assembly of Setaria viridis.</title>
        <authorList>
            <person name="Huang P."/>
            <person name="Jenkins J."/>
            <person name="Grimwood J."/>
            <person name="Barry K."/>
            <person name="Healey A."/>
            <person name="Mamidi S."/>
            <person name="Sreedasyam A."/>
            <person name="Shu S."/>
            <person name="Feldman M."/>
            <person name="Wu J."/>
            <person name="Yu Y."/>
            <person name="Chen C."/>
            <person name="Johnson J."/>
            <person name="Rokhsar D."/>
            <person name="Baxter I."/>
            <person name="Schmutz J."/>
            <person name="Brutnell T."/>
            <person name="Kellogg E."/>
        </authorList>
    </citation>
    <scope>NUCLEOTIDE SEQUENCE [LARGE SCALE GENOMIC DNA]</scope>
</reference>
<organism evidence="2 3">
    <name type="scientific">Setaria viridis</name>
    <name type="common">Green bristlegrass</name>
    <name type="synonym">Setaria italica subsp. viridis</name>
    <dbReference type="NCBI Taxonomy" id="4556"/>
    <lineage>
        <taxon>Eukaryota</taxon>
        <taxon>Viridiplantae</taxon>
        <taxon>Streptophyta</taxon>
        <taxon>Embryophyta</taxon>
        <taxon>Tracheophyta</taxon>
        <taxon>Spermatophyta</taxon>
        <taxon>Magnoliopsida</taxon>
        <taxon>Liliopsida</taxon>
        <taxon>Poales</taxon>
        <taxon>Poaceae</taxon>
        <taxon>PACMAD clade</taxon>
        <taxon>Panicoideae</taxon>
        <taxon>Panicodae</taxon>
        <taxon>Paniceae</taxon>
        <taxon>Cenchrinae</taxon>
        <taxon>Setaria</taxon>
    </lineage>
</organism>
<accession>A0A4U6V9I2</accession>
<evidence type="ECO:0000313" key="3">
    <source>
        <dbReference type="Proteomes" id="UP000298652"/>
    </source>
</evidence>
<evidence type="ECO:0000256" key="1">
    <source>
        <dbReference type="SAM" id="MobiDB-lite"/>
    </source>
</evidence>
<dbReference type="OMA" id="VENGPIR"/>
<protein>
    <submittedName>
        <fullName evidence="2">Uncharacterized protein</fullName>
    </submittedName>
</protein>
<feature type="region of interest" description="Disordered" evidence="1">
    <location>
        <begin position="1"/>
        <end position="22"/>
    </location>
</feature>
<name>A0A4U6V9I2_SETVI</name>
<dbReference type="Proteomes" id="UP000298652">
    <property type="component" value="Chromosome 3"/>
</dbReference>
<dbReference type="PANTHER" id="PTHR45749">
    <property type="match status" value="1"/>
</dbReference>
<feature type="compositionally biased region" description="Acidic residues" evidence="1">
    <location>
        <begin position="88"/>
        <end position="98"/>
    </location>
</feature>
<gene>
    <name evidence="2" type="ORF">SEVIR_3G092000v2</name>
</gene>
<dbReference type="AlphaFoldDB" id="A0A4U6V9I2"/>
<dbReference type="PANTHER" id="PTHR45749:SF35">
    <property type="entry name" value="AC-LIKE TRANSPOSASE-RELATED"/>
    <property type="match status" value="1"/>
</dbReference>
<sequence length="347" mass="40363">MLPKKYLSGAEKRKKRKQEDQFVESQRDVLHKFFPVSNNAEVGQDQGQEHVAEVDANEGATEEHNLDVEADANDHTQAPGGDTLQPSDDTETANIDEQEDSVLTIFDPRTWENLGNSKKDILIKKRSVREMDLQFPCDPSGRRFSYAYYSRKLSNGEFVDRKWLVYSKYVDKNKSLLAYGGVRDWKQLSEKLKTYDNSMEHLTNMTKNQTIDDEMQREITKEKERWRQILVRIVSAMKFLAKQNLAFRGSNEKLYERNNGNFLATVEMIAEFDPIMQENIRCQVFLCYLDCTPDVSHEEQMILIVCCVNMSSTIPRVEEFFLKFLHVDDTSGLGFLMFCWMHFGLLI</sequence>
<dbReference type="EMBL" id="CM016554">
    <property type="protein sequence ID" value="TKW25065.1"/>
    <property type="molecule type" value="Genomic_DNA"/>
</dbReference>
<feature type="region of interest" description="Disordered" evidence="1">
    <location>
        <begin position="72"/>
        <end position="98"/>
    </location>
</feature>
<proteinExistence type="predicted"/>
<evidence type="ECO:0000313" key="2">
    <source>
        <dbReference type="EMBL" id="TKW25065.1"/>
    </source>
</evidence>